<evidence type="ECO:0000313" key="2">
    <source>
        <dbReference type="Proteomes" id="UP001595712"/>
    </source>
</evidence>
<dbReference type="EMBL" id="JBHRWO010000008">
    <property type="protein sequence ID" value="MFC3492652.1"/>
    <property type="molecule type" value="Genomic_DNA"/>
</dbReference>
<evidence type="ECO:0000313" key="1">
    <source>
        <dbReference type="EMBL" id="MFC3492652.1"/>
    </source>
</evidence>
<gene>
    <name evidence="1" type="ORF">ACFO8M_09160</name>
</gene>
<dbReference type="RefSeq" id="WP_387973635.1">
    <property type="nucleotide sequence ID" value="NZ_JBHRWO010000008.1"/>
</dbReference>
<sequence length="378" mass="41314">MALLLGKKTKVLMAMRKEAKRRGLSWKAYLESTNAEELIALCQQIDPSIDPAELIEGLPSDPPVDVAQWGLPPRHALRTDLISPVPVITTAVTAARAGDWRPAAHLLNRSYGDWALRAAAVHALAETVADDRTWLEAWRASGTGDDKHIAAVDAQGLLWLAWKLRGDNNNENTTAQQYEAFVQLLPQAEAAAWKAAELAQEDPTPWTTLVTLAMGLNFDNAKFGAVWRELLARDPLHRSGHEFAGQYWSNFGTDRMLGFALQAAPASPSLAFLIVQAAAEGEDENENVWQQAEVHRALDAMLHWLGTPQGGGGVDASADRRWAAYGLVNAGRGAEALPLFQQLGIDASGTPWHYWGDAAIANFDRYRRRACAATSARQ</sequence>
<protein>
    <submittedName>
        <fullName evidence="1">DUF4034 domain-containing protein</fullName>
    </submittedName>
</protein>
<organism evidence="1 2">
    <name type="scientific">Glycomyces rhizosphaerae</name>
    <dbReference type="NCBI Taxonomy" id="2054422"/>
    <lineage>
        <taxon>Bacteria</taxon>
        <taxon>Bacillati</taxon>
        <taxon>Actinomycetota</taxon>
        <taxon>Actinomycetes</taxon>
        <taxon>Glycomycetales</taxon>
        <taxon>Glycomycetaceae</taxon>
        <taxon>Glycomyces</taxon>
    </lineage>
</organism>
<reference evidence="2" key="1">
    <citation type="journal article" date="2019" name="Int. J. Syst. Evol. Microbiol.">
        <title>The Global Catalogue of Microorganisms (GCM) 10K type strain sequencing project: providing services to taxonomists for standard genome sequencing and annotation.</title>
        <authorList>
            <consortium name="The Broad Institute Genomics Platform"/>
            <consortium name="The Broad Institute Genome Sequencing Center for Infectious Disease"/>
            <person name="Wu L."/>
            <person name="Ma J."/>
        </authorList>
    </citation>
    <scope>NUCLEOTIDE SEQUENCE [LARGE SCALE GENOMIC DNA]</scope>
    <source>
        <strain evidence="2">CGMCC 4.7396</strain>
    </source>
</reference>
<accession>A0ABV7PYJ2</accession>
<comment type="caution">
    <text evidence="1">The sequence shown here is derived from an EMBL/GenBank/DDBJ whole genome shotgun (WGS) entry which is preliminary data.</text>
</comment>
<proteinExistence type="predicted"/>
<dbReference type="Proteomes" id="UP001595712">
    <property type="component" value="Unassembled WGS sequence"/>
</dbReference>
<keyword evidence="2" id="KW-1185">Reference proteome</keyword>
<name>A0ABV7PYJ2_9ACTN</name>